<protein>
    <recommendedName>
        <fullName evidence="3">Transposase (putative) gypsy type domain-containing protein</fullName>
    </recommendedName>
</protein>
<keyword evidence="5" id="KW-1185">Reference proteome</keyword>
<reference evidence="4" key="2">
    <citation type="submission" date="2020-06" db="EMBL/GenBank/DDBJ databases">
        <title>Helianthus annuus Genome sequencing and assembly Release 2.</title>
        <authorList>
            <person name="Gouzy J."/>
            <person name="Langlade N."/>
            <person name="Munos S."/>
        </authorList>
    </citation>
    <scope>NUCLEOTIDE SEQUENCE</scope>
    <source>
        <tissue evidence="4">Leaves</tissue>
    </source>
</reference>
<dbReference type="PANTHER" id="PTHR31099:SF41">
    <property type="entry name" value="TRANSPOSASE (PUTATIVE), GYPSY TYPE-RELATED"/>
    <property type="match status" value="1"/>
</dbReference>
<evidence type="ECO:0000256" key="1">
    <source>
        <dbReference type="SAM" id="Coils"/>
    </source>
</evidence>
<dbReference type="InterPro" id="IPR007321">
    <property type="entry name" value="Transposase_28"/>
</dbReference>
<organism evidence="4 5">
    <name type="scientific">Helianthus annuus</name>
    <name type="common">Common sunflower</name>
    <dbReference type="NCBI Taxonomy" id="4232"/>
    <lineage>
        <taxon>Eukaryota</taxon>
        <taxon>Viridiplantae</taxon>
        <taxon>Streptophyta</taxon>
        <taxon>Embryophyta</taxon>
        <taxon>Tracheophyta</taxon>
        <taxon>Spermatophyta</taxon>
        <taxon>Magnoliopsida</taxon>
        <taxon>eudicotyledons</taxon>
        <taxon>Gunneridae</taxon>
        <taxon>Pentapetalae</taxon>
        <taxon>asterids</taxon>
        <taxon>campanulids</taxon>
        <taxon>Asterales</taxon>
        <taxon>Asteraceae</taxon>
        <taxon>Asteroideae</taxon>
        <taxon>Heliantheae alliance</taxon>
        <taxon>Heliantheae</taxon>
        <taxon>Helianthus</taxon>
    </lineage>
</organism>
<dbReference type="Gramene" id="mRNA:HanXRQr2_Chr12g0558841">
    <property type="protein sequence ID" value="mRNA:HanXRQr2_Chr12g0558841"/>
    <property type="gene ID" value="HanXRQr2_Chr12g0558841"/>
</dbReference>
<feature type="coiled-coil region" evidence="1">
    <location>
        <begin position="613"/>
        <end position="689"/>
    </location>
</feature>
<dbReference type="Gene3D" id="1.10.287.1490">
    <property type="match status" value="1"/>
</dbReference>
<sequence length="898" mass="99599">MANKSNLSGCFNVLTQKGLDWYVESYAIPKSLNPILPEKDTPIYPFVPGKIGIYTRFFDYCNCRLPLTKFLVEVLLFHEVHLTQVNPFGLAKISHFELACRSLGSEPDLDVFRAFYKLNRSGNWYTFEVRDKSSCCYTWITTSIKDWKDHFFLVDDRCVPEFMVWRIKKSKLPPPLPEDFSYNEKLYADLIKEAGRIQKYPEHILVMGRISTMWAEPEWYPTLRWNKEVMGLKEALRLKSFDSKELDVRATKTPKGDTPYLQLVQQNLYPIREPEAPGGQGASGSAPIVSPAAQAQAMVTADDAGGRKAGSSMTKGSGSKIIIEDEGVHLSVGDSETHASGEKGDNDRNEDEGVGGDGEDEGDQPQIALKRKRAAPTKTDPKARQPKRTKADFKTITLDDDDQVTEFSTAGGVLANLDAHLHEGRTPRDHPLQTPVSPLSFGKGGVKVVTDLRTSDPKKTVLSPSGKFTTGVASNVSRPSSSPLDGGDSASSSPLWYDTEAVFLSRELGSGDFEGADAAHALEKYVPEWSLVNKDRIVDALSAKMSLFHLGTPAEHSHYRKMSGPELGNTLMLNQAQSNSLVVETYKRWVESESLCHKLKREIAHLKGEGDVRSKTKQELVSLRSQVDRLKGQVSEAKEVTKSSQASAAAAHEARDKALQDLETSKSKLADLEKKLTGAEMNHAAELKEMQTSHDQLLADYHRLVDGTFTTFSSFPLFFYTLLFIDPLEHRLFAAKDEIERSRDREIESHKTTIDEARGMLIRCERDMIEAYAQLSELKLTKHWFLTEGVAWVVKLVHQSPELEKVVADLVNSVNAVGANEGIKQGFKAAQDLVGSAEEVPGYDAGAQSALDAAVKAFDELNISVLDKVADLIDEPLPVIQQRSKLPIVGDDDNIVQV</sequence>
<feature type="region of interest" description="Disordered" evidence="2">
    <location>
        <begin position="293"/>
        <end position="394"/>
    </location>
</feature>
<dbReference type="EMBL" id="MNCJ02000327">
    <property type="protein sequence ID" value="KAF5779392.1"/>
    <property type="molecule type" value="Genomic_DNA"/>
</dbReference>
<proteinExistence type="predicted"/>
<feature type="domain" description="Transposase (putative) gypsy type" evidence="3">
    <location>
        <begin position="61"/>
        <end position="119"/>
    </location>
</feature>
<feature type="compositionally biased region" description="Polar residues" evidence="2">
    <location>
        <begin position="462"/>
        <end position="491"/>
    </location>
</feature>
<reference evidence="4" key="1">
    <citation type="journal article" date="2017" name="Nature">
        <title>The sunflower genome provides insights into oil metabolism, flowering and Asterid evolution.</title>
        <authorList>
            <person name="Badouin H."/>
            <person name="Gouzy J."/>
            <person name="Grassa C.J."/>
            <person name="Murat F."/>
            <person name="Staton S.E."/>
            <person name="Cottret L."/>
            <person name="Lelandais-Briere C."/>
            <person name="Owens G.L."/>
            <person name="Carrere S."/>
            <person name="Mayjonade B."/>
            <person name="Legrand L."/>
            <person name="Gill N."/>
            <person name="Kane N.C."/>
            <person name="Bowers J.E."/>
            <person name="Hubner S."/>
            <person name="Bellec A."/>
            <person name="Berard A."/>
            <person name="Berges H."/>
            <person name="Blanchet N."/>
            <person name="Boniface M.C."/>
            <person name="Brunel D."/>
            <person name="Catrice O."/>
            <person name="Chaidir N."/>
            <person name="Claudel C."/>
            <person name="Donnadieu C."/>
            <person name="Faraut T."/>
            <person name="Fievet G."/>
            <person name="Helmstetter N."/>
            <person name="King M."/>
            <person name="Knapp S.J."/>
            <person name="Lai Z."/>
            <person name="Le Paslier M.C."/>
            <person name="Lippi Y."/>
            <person name="Lorenzon L."/>
            <person name="Mandel J.R."/>
            <person name="Marage G."/>
            <person name="Marchand G."/>
            <person name="Marquand E."/>
            <person name="Bret-Mestries E."/>
            <person name="Morien E."/>
            <person name="Nambeesan S."/>
            <person name="Nguyen T."/>
            <person name="Pegot-Espagnet P."/>
            <person name="Pouilly N."/>
            <person name="Raftis F."/>
            <person name="Sallet E."/>
            <person name="Schiex T."/>
            <person name="Thomas J."/>
            <person name="Vandecasteele C."/>
            <person name="Vares D."/>
            <person name="Vear F."/>
            <person name="Vautrin S."/>
            <person name="Crespi M."/>
            <person name="Mangin B."/>
            <person name="Burke J.M."/>
            <person name="Salse J."/>
            <person name="Munos S."/>
            <person name="Vincourt P."/>
            <person name="Rieseberg L.H."/>
            <person name="Langlade N.B."/>
        </authorList>
    </citation>
    <scope>NUCLEOTIDE SEQUENCE</scope>
    <source>
        <tissue evidence="4">Leaves</tissue>
    </source>
</reference>
<gene>
    <name evidence="4" type="ORF">HanXRQr2_Chr12g0558841</name>
</gene>
<feature type="compositionally biased region" description="Acidic residues" evidence="2">
    <location>
        <begin position="348"/>
        <end position="363"/>
    </location>
</feature>
<keyword evidence="1" id="KW-0175">Coiled coil</keyword>
<evidence type="ECO:0000313" key="4">
    <source>
        <dbReference type="EMBL" id="KAF5779392.1"/>
    </source>
</evidence>
<dbReference type="Pfam" id="PF04195">
    <property type="entry name" value="Transposase_28"/>
    <property type="match status" value="1"/>
</dbReference>
<dbReference type="PANTHER" id="PTHR31099">
    <property type="entry name" value="OS06G0165300 PROTEIN"/>
    <property type="match status" value="1"/>
</dbReference>
<feature type="compositionally biased region" description="Basic and acidic residues" evidence="2">
    <location>
        <begin position="335"/>
        <end position="347"/>
    </location>
</feature>
<feature type="compositionally biased region" description="Basic and acidic residues" evidence="2">
    <location>
        <begin position="379"/>
        <end position="393"/>
    </location>
</feature>
<accession>A0A9K3MXI3</accession>
<evidence type="ECO:0000313" key="5">
    <source>
        <dbReference type="Proteomes" id="UP000215914"/>
    </source>
</evidence>
<dbReference type="AlphaFoldDB" id="A0A9K3MXI3"/>
<comment type="caution">
    <text evidence="4">The sequence shown here is derived from an EMBL/GenBank/DDBJ whole genome shotgun (WGS) entry which is preliminary data.</text>
</comment>
<evidence type="ECO:0000259" key="3">
    <source>
        <dbReference type="Pfam" id="PF04195"/>
    </source>
</evidence>
<dbReference type="Proteomes" id="UP000215914">
    <property type="component" value="Unassembled WGS sequence"/>
</dbReference>
<feature type="region of interest" description="Disordered" evidence="2">
    <location>
        <begin position="456"/>
        <end position="491"/>
    </location>
</feature>
<evidence type="ECO:0000256" key="2">
    <source>
        <dbReference type="SAM" id="MobiDB-lite"/>
    </source>
</evidence>
<name>A0A9K3MXI3_HELAN</name>